<dbReference type="InterPro" id="IPR001412">
    <property type="entry name" value="aa-tRNA-synth_I_CS"/>
</dbReference>
<protein>
    <recommendedName>
        <fullName evidence="9">Arginine--tRNA ligase</fullName>
        <ecNumber evidence="9">6.1.1.19</ecNumber>
    </recommendedName>
    <alternativeName>
        <fullName evidence="9">Arginyl-tRNA synthetase</fullName>
        <shortName evidence="9">ArgRS</shortName>
    </alternativeName>
</protein>
<feature type="short sequence motif" description="'HIGH' region" evidence="9">
    <location>
        <begin position="124"/>
        <end position="134"/>
    </location>
</feature>
<dbReference type="Pfam" id="PF03485">
    <property type="entry name" value="Arg_tRNA_synt_N"/>
    <property type="match status" value="1"/>
</dbReference>
<dbReference type="SUPFAM" id="SSF47323">
    <property type="entry name" value="Anticodon-binding domain of a subclass of class I aminoacyl-tRNA synthetases"/>
    <property type="match status" value="1"/>
</dbReference>
<dbReference type="GO" id="GO:0005737">
    <property type="term" value="C:cytoplasm"/>
    <property type="evidence" value="ECO:0007669"/>
    <property type="project" value="UniProtKB-SubCell"/>
</dbReference>
<evidence type="ECO:0000256" key="1">
    <source>
        <dbReference type="ARBA" id="ARBA00005594"/>
    </source>
</evidence>
<dbReference type="Pfam" id="PF00750">
    <property type="entry name" value="tRNA-synt_1d"/>
    <property type="match status" value="1"/>
</dbReference>
<dbReference type="InterPro" id="IPR008909">
    <property type="entry name" value="DALR_anticod-bd"/>
</dbReference>
<evidence type="ECO:0000256" key="5">
    <source>
        <dbReference type="ARBA" id="ARBA00022840"/>
    </source>
</evidence>
<dbReference type="FunFam" id="1.10.730.10:FF:000006">
    <property type="entry name" value="Arginyl-tRNA synthetase 2, mitochondrial"/>
    <property type="match status" value="1"/>
</dbReference>
<comment type="subcellular location">
    <subcellularLocation>
        <location evidence="9">Cytoplasm</location>
    </subcellularLocation>
</comment>
<dbReference type="GO" id="GO:0004814">
    <property type="term" value="F:arginine-tRNA ligase activity"/>
    <property type="evidence" value="ECO:0007669"/>
    <property type="project" value="UniProtKB-UniRule"/>
</dbReference>
<feature type="domain" description="DALR anticodon binding" evidence="11">
    <location>
        <begin position="431"/>
        <end position="543"/>
    </location>
</feature>
<dbReference type="PRINTS" id="PR01038">
    <property type="entry name" value="TRNASYNTHARG"/>
</dbReference>
<keyword evidence="5 9" id="KW-0067">ATP-binding</keyword>
<dbReference type="PROSITE" id="PS00178">
    <property type="entry name" value="AA_TRNA_LIGASE_I"/>
    <property type="match status" value="1"/>
</dbReference>
<dbReference type="SMART" id="SM00836">
    <property type="entry name" value="DALR_1"/>
    <property type="match status" value="1"/>
</dbReference>
<dbReference type="STRING" id="1817824.A2751_00060"/>
<dbReference type="GO" id="GO:0006420">
    <property type="term" value="P:arginyl-tRNA aminoacylation"/>
    <property type="evidence" value="ECO:0007669"/>
    <property type="project" value="UniProtKB-UniRule"/>
</dbReference>
<dbReference type="AlphaFoldDB" id="A0A1F5NNU3"/>
<name>A0A1F5NNU3_9BACT</name>
<reference evidence="13 14" key="1">
    <citation type="journal article" date="2016" name="Nat. Commun.">
        <title>Thousands of microbial genomes shed light on interconnected biogeochemical processes in an aquifer system.</title>
        <authorList>
            <person name="Anantharaman K."/>
            <person name="Brown C.T."/>
            <person name="Hug L.A."/>
            <person name="Sharon I."/>
            <person name="Castelle C.J."/>
            <person name="Probst A.J."/>
            <person name="Thomas B.C."/>
            <person name="Singh A."/>
            <person name="Wilkins M.J."/>
            <person name="Karaoz U."/>
            <person name="Brodie E.L."/>
            <person name="Williams K.H."/>
            <person name="Hubbard S.S."/>
            <person name="Banfield J.F."/>
        </authorList>
    </citation>
    <scope>NUCLEOTIDE SEQUENCE [LARGE SCALE GENOMIC DNA]</scope>
</reference>
<sequence>MKEQIEKAIKAVITTLYPEHKDVFFSVEYAPKGIDADFASNAAMVLAKKSGEKPMEVAEEIVKGYQGNGDKGCQVEAANPGFINFTLPPSHWQEELKMILRQKDKYGGSTANKGKKARIEYVSANPTGPIHIGNARGGPYGEVICKVLEATGYKVLREYLHNDVGGQVEKLGKTIWYWFEKDQGRETEFPEDGYKGEYPQEIARAALKESKGFDIASLKQFAIDYIFEENLETMKRLGIRFDLIVKESDLQSSGKVAKAVEDIKRKGFTREHEGALWFVHPSLPLPLKGRENGDIDREAVIIKSDGKPTYFASDIAYHKEKFQSGYDLVINILGSNHHGHVPKLKALTQVYGFPAEKFVVPLYQYVRVKKGNEIVKMAKRAGTFVTAKEVLDEVGKDSMIFFLLSTAVNTHMDFDLELAKDTSEKNPVYKVQYAYARINSVAKKTKIKPGQIDLLEHSEELALIRELSKFPDLVREISESYNVHHLPHYLLGLAERFHSFYEKVKVITDNDNETAARLSLVKAAQIVLANGLKLMGITPTEEM</sequence>
<evidence type="ECO:0000256" key="9">
    <source>
        <dbReference type="HAMAP-Rule" id="MF_00123"/>
    </source>
</evidence>
<dbReference type="Pfam" id="PF05746">
    <property type="entry name" value="DALR_1"/>
    <property type="match status" value="1"/>
</dbReference>
<dbReference type="HAMAP" id="MF_00123">
    <property type="entry name" value="Arg_tRNA_synth"/>
    <property type="match status" value="1"/>
</dbReference>
<dbReference type="InterPro" id="IPR035684">
    <property type="entry name" value="ArgRS_core"/>
</dbReference>
<dbReference type="Gene3D" id="3.30.1360.70">
    <property type="entry name" value="Arginyl tRNA synthetase N-terminal domain"/>
    <property type="match status" value="1"/>
</dbReference>
<dbReference type="SUPFAM" id="SSF55190">
    <property type="entry name" value="Arginyl-tRNA synthetase (ArgRS), N-terminal 'additional' domain"/>
    <property type="match status" value="1"/>
</dbReference>
<evidence type="ECO:0000256" key="3">
    <source>
        <dbReference type="ARBA" id="ARBA00022598"/>
    </source>
</evidence>
<dbReference type="Proteomes" id="UP000176864">
    <property type="component" value="Unassembled WGS sequence"/>
</dbReference>
<dbReference type="GO" id="GO:0005524">
    <property type="term" value="F:ATP binding"/>
    <property type="evidence" value="ECO:0007669"/>
    <property type="project" value="UniProtKB-UniRule"/>
</dbReference>
<organism evidence="13 14">
    <name type="scientific">Candidatus Doudnabacteria bacterium RIFCSPHIGHO2_01_FULL_46_14</name>
    <dbReference type="NCBI Taxonomy" id="1817824"/>
    <lineage>
        <taxon>Bacteria</taxon>
        <taxon>Candidatus Doudnaibacteriota</taxon>
    </lineage>
</organism>
<dbReference type="InterPro" id="IPR009080">
    <property type="entry name" value="tRNAsynth_Ia_anticodon-bd"/>
</dbReference>
<evidence type="ECO:0000256" key="6">
    <source>
        <dbReference type="ARBA" id="ARBA00022917"/>
    </source>
</evidence>
<dbReference type="EC" id="6.1.1.19" evidence="9"/>
<evidence type="ECO:0000256" key="2">
    <source>
        <dbReference type="ARBA" id="ARBA00022490"/>
    </source>
</evidence>
<comment type="subunit">
    <text evidence="9">Monomer.</text>
</comment>
<dbReference type="PANTHER" id="PTHR11956:SF5">
    <property type="entry name" value="ARGININE--TRNA LIGASE, CYTOPLASMIC"/>
    <property type="match status" value="1"/>
</dbReference>
<keyword evidence="4 9" id="KW-0547">Nucleotide-binding</keyword>
<comment type="caution">
    <text evidence="13">The sequence shown here is derived from an EMBL/GenBank/DDBJ whole genome shotgun (WGS) entry which is preliminary data.</text>
</comment>
<dbReference type="SUPFAM" id="SSF52374">
    <property type="entry name" value="Nucleotidylyl transferase"/>
    <property type="match status" value="1"/>
</dbReference>
<dbReference type="Gene3D" id="3.40.50.620">
    <property type="entry name" value="HUPs"/>
    <property type="match status" value="1"/>
</dbReference>
<proteinExistence type="inferred from homology"/>
<keyword evidence="6 9" id="KW-0648">Protein biosynthesis</keyword>
<dbReference type="EMBL" id="MFEK01000005">
    <property type="protein sequence ID" value="OGE79349.1"/>
    <property type="molecule type" value="Genomic_DNA"/>
</dbReference>
<comment type="similarity">
    <text evidence="1 9 10">Belongs to the class-I aminoacyl-tRNA synthetase family.</text>
</comment>
<accession>A0A1F5NNU3</accession>
<dbReference type="PANTHER" id="PTHR11956">
    <property type="entry name" value="ARGINYL-TRNA SYNTHETASE"/>
    <property type="match status" value="1"/>
</dbReference>
<dbReference type="Gene3D" id="1.10.730.10">
    <property type="entry name" value="Isoleucyl-tRNA Synthetase, Domain 1"/>
    <property type="match status" value="1"/>
</dbReference>
<dbReference type="InterPro" id="IPR014729">
    <property type="entry name" value="Rossmann-like_a/b/a_fold"/>
</dbReference>
<evidence type="ECO:0000256" key="8">
    <source>
        <dbReference type="ARBA" id="ARBA00049339"/>
    </source>
</evidence>
<evidence type="ECO:0000256" key="7">
    <source>
        <dbReference type="ARBA" id="ARBA00023146"/>
    </source>
</evidence>
<evidence type="ECO:0000256" key="4">
    <source>
        <dbReference type="ARBA" id="ARBA00022741"/>
    </source>
</evidence>
<evidence type="ECO:0000259" key="12">
    <source>
        <dbReference type="SMART" id="SM01016"/>
    </source>
</evidence>
<evidence type="ECO:0000313" key="14">
    <source>
        <dbReference type="Proteomes" id="UP000176864"/>
    </source>
</evidence>
<keyword evidence="7 9" id="KW-0030">Aminoacyl-tRNA synthetase</keyword>
<dbReference type="InterPro" id="IPR036695">
    <property type="entry name" value="Arg-tRNA-synth_N_sf"/>
</dbReference>
<evidence type="ECO:0000256" key="10">
    <source>
        <dbReference type="RuleBase" id="RU363038"/>
    </source>
</evidence>
<dbReference type="NCBIfam" id="TIGR00456">
    <property type="entry name" value="argS"/>
    <property type="match status" value="1"/>
</dbReference>
<keyword evidence="3 9" id="KW-0436">Ligase</keyword>
<evidence type="ECO:0000313" key="13">
    <source>
        <dbReference type="EMBL" id="OGE79349.1"/>
    </source>
</evidence>
<dbReference type="InterPro" id="IPR005148">
    <property type="entry name" value="Arg-tRNA-synth_N"/>
</dbReference>
<feature type="domain" description="Arginyl tRNA synthetase N-terminal" evidence="12">
    <location>
        <begin position="3"/>
        <end position="87"/>
    </location>
</feature>
<comment type="catalytic activity">
    <reaction evidence="8 9">
        <text>tRNA(Arg) + L-arginine + ATP = L-arginyl-tRNA(Arg) + AMP + diphosphate</text>
        <dbReference type="Rhea" id="RHEA:20301"/>
        <dbReference type="Rhea" id="RHEA-COMP:9658"/>
        <dbReference type="Rhea" id="RHEA-COMP:9673"/>
        <dbReference type="ChEBI" id="CHEBI:30616"/>
        <dbReference type="ChEBI" id="CHEBI:32682"/>
        <dbReference type="ChEBI" id="CHEBI:33019"/>
        <dbReference type="ChEBI" id="CHEBI:78442"/>
        <dbReference type="ChEBI" id="CHEBI:78513"/>
        <dbReference type="ChEBI" id="CHEBI:456215"/>
        <dbReference type="EC" id="6.1.1.19"/>
    </reaction>
</comment>
<gene>
    <name evidence="9" type="primary">argS</name>
    <name evidence="13" type="ORF">A2751_00060</name>
</gene>
<dbReference type="InterPro" id="IPR001278">
    <property type="entry name" value="Arg-tRNA-ligase"/>
</dbReference>
<dbReference type="SMART" id="SM01016">
    <property type="entry name" value="Arg_tRNA_synt_N"/>
    <property type="match status" value="1"/>
</dbReference>
<keyword evidence="2 9" id="KW-0963">Cytoplasm</keyword>
<dbReference type="CDD" id="cd00671">
    <property type="entry name" value="ArgRS_core"/>
    <property type="match status" value="1"/>
</dbReference>
<evidence type="ECO:0000259" key="11">
    <source>
        <dbReference type="SMART" id="SM00836"/>
    </source>
</evidence>